<evidence type="ECO:0000313" key="3">
    <source>
        <dbReference type="Proteomes" id="UP001151760"/>
    </source>
</evidence>
<keyword evidence="1" id="KW-1133">Transmembrane helix</keyword>
<dbReference type="Proteomes" id="UP001151760">
    <property type="component" value="Unassembled WGS sequence"/>
</dbReference>
<keyword evidence="3" id="KW-1185">Reference proteome</keyword>
<protein>
    <submittedName>
        <fullName evidence="2">Uncharacterized protein</fullName>
    </submittedName>
</protein>
<accession>A0ABQ4Y503</accession>
<keyword evidence="1" id="KW-0472">Membrane</keyword>
<dbReference type="EMBL" id="BQNB010010096">
    <property type="protein sequence ID" value="GJS72679.1"/>
    <property type="molecule type" value="Genomic_DNA"/>
</dbReference>
<reference evidence="2" key="2">
    <citation type="submission" date="2022-01" db="EMBL/GenBank/DDBJ databases">
        <authorList>
            <person name="Yamashiro T."/>
            <person name="Shiraishi A."/>
            <person name="Satake H."/>
            <person name="Nakayama K."/>
        </authorList>
    </citation>
    <scope>NUCLEOTIDE SEQUENCE</scope>
</reference>
<comment type="caution">
    <text evidence="2">The sequence shown here is derived from an EMBL/GenBank/DDBJ whole genome shotgun (WGS) entry which is preliminary data.</text>
</comment>
<name>A0ABQ4Y503_9ASTR</name>
<reference evidence="2" key="1">
    <citation type="journal article" date="2022" name="Int. J. Mol. Sci.">
        <title>Draft Genome of Tanacetum Coccineum: Genomic Comparison of Closely Related Tanacetum-Family Plants.</title>
        <authorList>
            <person name="Yamashiro T."/>
            <person name="Shiraishi A."/>
            <person name="Nakayama K."/>
            <person name="Satake H."/>
        </authorList>
    </citation>
    <scope>NUCLEOTIDE SEQUENCE</scope>
</reference>
<evidence type="ECO:0000256" key="1">
    <source>
        <dbReference type="SAM" id="Phobius"/>
    </source>
</evidence>
<organism evidence="2 3">
    <name type="scientific">Tanacetum coccineum</name>
    <dbReference type="NCBI Taxonomy" id="301880"/>
    <lineage>
        <taxon>Eukaryota</taxon>
        <taxon>Viridiplantae</taxon>
        <taxon>Streptophyta</taxon>
        <taxon>Embryophyta</taxon>
        <taxon>Tracheophyta</taxon>
        <taxon>Spermatophyta</taxon>
        <taxon>Magnoliopsida</taxon>
        <taxon>eudicotyledons</taxon>
        <taxon>Gunneridae</taxon>
        <taxon>Pentapetalae</taxon>
        <taxon>asterids</taxon>
        <taxon>campanulids</taxon>
        <taxon>Asterales</taxon>
        <taxon>Asteraceae</taxon>
        <taxon>Asteroideae</taxon>
        <taxon>Anthemideae</taxon>
        <taxon>Anthemidinae</taxon>
        <taxon>Tanacetum</taxon>
    </lineage>
</organism>
<proteinExistence type="predicted"/>
<feature type="transmembrane region" description="Helical" evidence="1">
    <location>
        <begin position="30"/>
        <end position="53"/>
    </location>
</feature>
<sequence>MSSMDLPSSSAASVKLIDFPNSKETSGSRIMLSFAVIVTFFLITLLLLVHFLASSKLDSLDTSTSASELGNGLVFGEEVIDDDFGELGVRHVFTSAFLQLHVVYLEYKVFLNQFRVINIFPIEHCPKDINPVFPQSVIACSFGRKTLVDNSSQSSSRLMHVVHIHAWMLV</sequence>
<gene>
    <name evidence="2" type="ORF">Tco_0705520</name>
</gene>
<keyword evidence="1" id="KW-0812">Transmembrane</keyword>
<evidence type="ECO:0000313" key="2">
    <source>
        <dbReference type="EMBL" id="GJS72679.1"/>
    </source>
</evidence>